<comment type="caution">
    <text evidence="4">The sequence shown here is derived from an EMBL/GenBank/DDBJ whole genome shotgun (WGS) entry which is preliminary data.</text>
</comment>
<evidence type="ECO:0000313" key="5">
    <source>
        <dbReference type="Proteomes" id="UP000070319"/>
    </source>
</evidence>
<dbReference type="PROSITE" id="PS51257">
    <property type="entry name" value="PROKAR_LIPOPROTEIN"/>
    <property type="match status" value="1"/>
</dbReference>
<reference evidence="4 5" key="1">
    <citation type="submission" date="2016-02" db="EMBL/GenBank/DDBJ databases">
        <authorList>
            <person name="Wen L."/>
            <person name="He K."/>
            <person name="Yang H."/>
        </authorList>
    </citation>
    <scope>NUCLEOTIDE SEQUENCE [LARGE SCALE GENOMIC DNA]</scope>
    <source>
        <strain evidence="4 5">KLE1704</strain>
    </source>
</reference>
<comment type="similarity">
    <text evidence="1">Belongs to the serpin family.</text>
</comment>
<dbReference type="CDD" id="cd19588">
    <property type="entry name" value="serpin_miropin-like"/>
    <property type="match status" value="1"/>
</dbReference>
<protein>
    <submittedName>
        <fullName evidence="4">Serine proteinase inhibitor</fullName>
    </submittedName>
</protein>
<accession>A0A139KN99</accession>
<dbReference type="Gene3D" id="2.30.39.10">
    <property type="entry name" value="Alpha-1-antitrypsin, domain 1"/>
    <property type="match status" value="1"/>
</dbReference>
<evidence type="ECO:0000256" key="1">
    <source>
        <dbReference type="RuleBase" id="RU000411"/>
    </source>
</evidence>
<dbReference type="Pfam" id="PF00079">
    <property type="entry name" value="Serpin"/>
    <property type="match status" value="1"/>
</dbReference>
<dbReference type="EMBL" id="LTDF01000177">
    <property type="protein sequence ID" value="KXT40662.1"/>
    <property type="molecule type" value="Genomic_DNA"/>
</dbReference>
<dbReference type="InterPro" id="IPR042178">
    <property type="entry name" value="Serpin_sf_1"/>
</dbReference>
<dbReference type="Gene3D" id="3.30.497.10">
    <property type="entry name" value="Antithrombin, subunit I, domain 2"/>
    <property type="match status" value="1"/>
</dbReference>
<dbReference type="InterPro" id="IPR023796">
    <property type="entry name" value="Serpin_dom"/>
</dbReference>
<dbReference type="PANTHER" id="PTHR11461:SF211">
    <property type="entry name" value="GH10112P-RELATED"/>
    <property type="match status" value="1"/>
</dbReference>
<dbReference type="SUPFAM" id="SSF56574">
    <property type="entry name" value="Serpins"/>
    <property type="match status" value="1"/>
</dbReference>
<evidence type="ECO:0000256" key="2">
    <source>
        <dbReference type="SAM" id="SignalP"/>
    </source>
</evidence>
<feature type="signal peptide" evidence="2">
    <location>
        <begin position="1"/>
        <end position="21"/>
    </location>
</feature>
<dbReference type="InterPro" id="IPR042185">
    <property type="entry name" value="Serpin_sf_2"/>
</dbReference>
<keyword evidence="2" id="KW-0732">Signal</keyword>
<evidence type="ECO:0000313" key="4">
    <source>
        <dbReference type="EMBL" id="KXT40662.1"/>
    </source>
</evidence>
<organism evidence="4">
    <name type="scientific">Bacteroides intestinalis</name>
    <dbReference type="NCBI Taxonomy" id="329854"/>
    <lineage>
        <taxon>Bacteria</taxon>
        <taxon>Pseudomonadati</taxon>
        <taxon>Bacteroidota</taxon>
        <taxon>Bacteroidia</taxon>
        <taxon>Bacteroidales</taxon>
        <taxon>Bacteroidaceae</taxon>
        <taxon>Bacteroides</taxon>
    </lineage>
</organism>
<name>A0A139KN99_9BACE</name>
<dbReference type="GO" id="GO:0005615">
    <property type="term" value="C:extracellular space"/>
    <property type="evidence" value="ECO:0007669"/>
    <property type="project" value="InterPro"/>
</dbReference>
<feature type="chain" id="PRO_5007486339" evidence="2">
    <location>
        <begin position="22"/>
        <end position="415"/>
    </location>
</feature>
<proteinExistence type="inferred from homology"/>
<dbReference type="Proteomes" id="UP000070319">
    <property type="component" value="Unassembled WGS sequence"/>
</dbReference>
<dbReference type="InterPro" id="IPR000215">
    <property type="entry name" value="Serpin_fam"/>
</dbReference>
<dbReference type="PATRIC" id="fig|329854.7.peg.5279"/>
<evidence type="ECO:0000259" key="3">
    <source>
        <dbReference type="SMART" id="SM00093"/>
    </source>
</evidence>
<dbReference type="SMART" id="SM00093">
    <property type="entry name" value="SERPIN"/>
    <property type="match status" value="1"/>
</dbReference>
<gene>
    <name evidence="4" type="ORF">HMPREF2531_05209</name>
</gene>
<dbReference type="PANTHER" id="PTHR11461">
    <property type="entry name" value="SERINE PROTEASE INHIBITOR, SERPIN"/>
    <property type="match status" value="1"/>
</dbReference>
<dbReference type="InterPro" id="IPR036186">
    <property type="entry name" value="Serpin_sf"/>
</dbReference>
<dbReference type="AlphaFoldDB" id="A0A139KN99"/>
<feature type="domain" description="Serpin" evidence="3">
    <location>
        <begin position="55"/>
        <end position="415"/>
    </location>
</feature>
<dbReference type="GO" id="GO:0004867">
    <property type="term" value="F:serine-type endopeptidase inhibitor activity"/>
    <property type="evidence" value="ECO:0007669"/>
    <property type="project" value="InterPro"/>
</dbReference>
<sequence>MLMLKKTIAALSLLSILAACQNDENPSQPEPKPRQDINLTRAEQEFMDKGTDFAFRFFDQVCSTEKEKPNVFVSPLSASLCLSMITNGATDNTLAEMQNVLGFPANTFSLNDLNNYNQKLTSALLDLDNTTQLGIANSIWIEEGFKVYDSFVDVNKKMYDAQVQELDFTSPTAKDVINQWCATQTNNCIKEVIQEIPADARMYLINALYFKGIWKSQFDKSATGQDNFTNVDGSQQKVAMMNQTATFNYTQTDDFSIAELPYGNEAFSMVILLPSGDKTLDESLPSLNYENWKQWSKNMVGKELQIKLPRFKVEYDKELEEDMIAMGMKDAFDAYKAKFANMSGAELYIGLLQQFTYINVDEEGTEAAAVTVGGMFDNAVGFPSPVPFFVNRPFAFMVKEKSTGAILFMGKITEL</sequence>